<dbReference type="GO" id="GO:0043171">
    <property type="term" value="P:peptide catabolic process"/>
    <property type="evidence" value="ECO:0007669"/>
    <property type="project" value="TreeGrafter"/>
</dbReference>
<keyword evidence="12 20" id="KW-0482">Metalloprotease</keyword>
<evidence type="ECO:0000256" key="14">
    <source>
        <dbReference type="ARBA" id="ARBA00023157"/>
    </source>
</evidence>
<evidence type="ECO:0000256" key="13">
    <source>
        <dbReference type="ARBA" id="ARBA00023136"/>
    </source>
</evidence>
<dbReference type="InterPro" id="IPR024571">
    <property type="entry name" value="ERAP1-like_C_dom"/>
</dbReference>
<dbReference type="GO" id="GO:0098552">
    <property type="term" value="C:side of membrane"/>
    <property type="evidence" value="ECO:0007669"/>
    <property type="project" value="UniProtKB-KW"/>
</dbReference>
<organism evidence="25">
    <name type="scientific">Corethrella appendiculata</name>
    <dbReference type="NCBI Taxonomy" id="1370023"/>
    <lineage>
        <taxon>Eukaryota</taxon>
        <taxon>Metazoa</taxon>
        <taxon>Ecdysozoa</taxon>
        <taxon>Arthropoda</taxon>
        <taxon>Hexapoda</taxon>
        <taxon>Insecta</taxon>
        <taxon>Pterygota</taxon>
        <taxon>Neoptera</taxon>
        <taxon>Endopterygota</taxon>
        <taxon>Diptera</taxon>
        <taxon>Nematocera</taxon>
        <taxon>Culicoidea</taxon>
        <taxon>Chaoboridae</taxon>
        <taxon>Corethrella</taxon>
    </lineage>
</organism>
<evidence type="ECO:0000256" key="5">
    <source>
        <dbReference type="ARBA" id="ARBA00022475"/>
    </source>
</evidence>
<dbReference type="GO" id="GO:0006508">
    <property type="term" value="P:proteolysis"/>
    <property type="evidence" value="ECO:0007669"/>
    <property type="project" value="UniProtKB-KW"/>
</dbReference>
<evidence type="ECO:0000256" key="11">
    <source>
        <dbReference type="ARBA" id="ARBA00022833"/>
    </source>
</evidence>
<evidence type="ECO:0000256" key="10">
    <source>
        <dbReference type="ARBA" id="ARBA00022801"/>
    </source>
</evidence>
<evidence type="ECO:0000256" key="20">
    <source>
        <dbReference type="RuleBase" id="RU364040"/>
    </source>
</evidence>
<dbReference type="Pfam" id="PF17900">
    <property type="entry name" value="Peptidase_M1_N"/>
    <property type="match status" value="1"/>
</dbReference>
<dbReference type="GO" id="GO:0070006">
    <property type="term" value="F:metalloaminopeptidase activity"/>
    <property type="evidence" value="ECO:0007669"/>
    <property type="project" value="TreeGrafter"/>
</dbReference>
<keyword evidence="4 20" id="KW-0031">Aminopeptidase</keyword>
<dbReference type="GO" id="GO:0016285">
    <property type="term" value="F:alanyl aminopeptidase activity"/>
    <property type="evidence" value="ECO:0007669"/>
    <property type="project" value="UniProtKB-EC"/>
</dbReference>
<evidence type="ECO:0000256" key="15">
    <source>
        <dbReference type="ARBA" id="ARBA00023180"/>
    </source>
</evidence>
<dbReference type="InterPro" id="IPR014782">
    <property type="entry name" value="Peptidase_M1_dom"/>
</dbReference>
<comment type="similarity">
    <text evidence="3 20">Belongs to the peptidase M1 family.</text>
</comment>
<feature type="site" description="Transition state stabilizer" evidence="19">
    <location>
        <position position="432"/>
    </location>
</feature>
<dbReference type="FunFam" id="1.25.50.20:FF:000001">
    <property type="entry name" value="Aminopeptidase"/>
    <property type="match status" value="1"/>
</dbReference>
<feature type="chain" id="PRO_5004659940" description="Aminopeptidase" evidence="21">
    <location>
        <begin position="22"/>
        <end position="947"/>
    </location>
</feature>
<evidence type="ECO:0000256" key="21">
    <source>
        <dbReference type="SAM" id="SignalP"/>
    </source>
</evidence>
<dbReference type="InterPro" id="IPR001930">
    <property type="entry name" value="Peptidase_M1"/>
</dbReference>
<keyword evidence="10 20" id="KW-0378">Hydrolase</keyword>
<keyword evidence="13" id="KW-0472">Membrane</keyword>
<dbReference type="GO" id="GO:0005737">
    <property type="term" value="C:cytoplasm"/>
    <property type="evidence" value="ECO:0007669"/>
    <property type="project" value="TreeGrafter"/>
</dbReference>
<feature type="domain" description="ERAP1-like C-terminal" evidence="23">
    <location>
        <begin position="578"/>
        <end position="885"/>
    </location>
</feature>
<reference evidence="25" key="1">
    <citation type="journal article" date="2014" name="Insect Biochem. Mol. Biol.">
        <title>An insight into the sialome of the frog biting fly, Corethrella appendiculata.</title>
        <authorList>
            <person name="Ribeiro J.M.C."/>
            <person name="Chagas A.C."/>
            <person name="Pham V.M."/>
            <person name="Lounibos L.P."/>
            <person name="Calvo E."/>
        </authorList>
    </citation>
    <scope>NUCLEOTIDE SEQUENCE</scope>
    <source>
        <tissue evidence="25">Salivary glands</tissue>
    </source>
</reference>
<evidence type="ECO:0000256" key="4">
    <source>
        <dbReference type="ARBA" id="ARBA00022438"/>
    </source>
</evidence>
<proteinExistence type="evidence at transcript level"/>
<dbReference type="InterPro" id="IPR027268">
    <property type="entry name" value="Peptidase_M4/M1_CTD_sf"/>
</dbReference>
<dbReference type="AlphaFoldDB" id="U5EWR8"/>
<dbReference type="FunFam" id="2.60.40.1730:FF:000002">
    <property type="entry name" value="Aminopeptidase"/>
    <property type="match status" value="1"/>
</dbReference>
<feature type="signal peptide" evidence="21">
    <location>
        <begin position="1"/>
        <end position="21"/>
    </location>
</feature>
<keyword evidence="11 18" id="KW-0862">Zinc</keyword>
<name>U5EWR8_9DIPT</name>
<evidence type="ECO:0000256" key="18">
    <source>
        <dbReference type="PIRSR" id="PIRSR634016-3"/>
    </source>
</evidence>
<dbReference type="CDD" id="cd09601">
    <property type="entry name" value="M1_APN-Q_like"/>
    <property type="match status" value="1"/>
</dbReference>
<evidence type="ECO:0000256" key="2">
    <source>
        <dbReference type="ARBA" id="ARBA00004609"/>
    </source>
</evidence>
<dbReference type="GO" id="GO:0005886">
    <property type="term" value="C:plasma membrane"/>
    <property type="evidence" value="ECO:0007669"/>
    <property type="project" value="UniProtKB-SubCell"/>
</dbReference>
<evidence type="ECO:0000259" key="23">
    <source>
        <dbReference type="Pfam" id="PF11838"/>
    </source>
</evidence>
<dbReference type="Gene3D" id="2.60.40.1910">
    <property type="match status" value="1"/>
</dbReference>
<evidence type="ECO:0000259" key="24">
    <source>
        <dbReference type="Pfam" id="PF17900"/>
    </source>
</evidence>
<feature type="binding site" evidence="18">
    <location>
        <position position="369"/>
    </location>
    <ligand>
        <name>Zn(2+)</name>
        <dbReference type="ChEBI" id="CHEBI:29105"/>
        <note>catalytic</note>
    </ligand>
</feature>
<dbReference type="EMBL" id="GANO01001287">
    <property type="protein sequence ID" value="JAB58584.1"/>
    <property type="molecule type" value="mRNA"/>
</dbReference>
<sequence>MIVKSLMNLLIYFIALCLVGSESVILRPPIYRNIQSVVADKDIGFTYRLPNNSRPISYDIILTTDIHKNNFDFTGNVKILVEIIEQTNKIVLNYRQISIDKVRYSLEGDSKYEDITKNTQTNEKFDFLTLESTKNFEKGKKYIFEIDYKGELRNDNGGFYRSSYKNSDGETRWIATTQFETTDARHGFPCYDEPGIRATYKLTIKHGETYHAISNMPGNRSEPTNGYVTTTFEETPIMQTYTLAFVVSDFSYIQNNSHTVFARSEAIAANEGDFALEASEKILNVLEQYLGVNYSLPKIDQIAIPDFSAGAMENWGLVTYREELFLYNNETSELKTKTTIATIIAHEYAHQWFGNLVSPKWWTYTWLNEGFANYFEYVASDIAYPELEIMESFTVNEVQKAFEIDVFGSTRPMSSYVESPAAIQSVFDSISYSKSGSVIRMWNHAFGKDTFVLGLNNYLTKNAYKSAAPHDLVEAIQAAVVEKETDLGTTKVVDIIKSWSTQSGYPLLQINLNNGNLVVYQEIYQESSNDDHPNVTWWLPYNFASKSKPDFGNTIPHGWLFNETVVINGTNQTFGNEWVVFNKQQTGYYRVNYDSDLWQLIISALTDGNYLDIHTLNRAQLIDDAFHLAKSNYIDYDTPMSLIKYLSKEKELAPWVAANANVAFLNRILSGSEQYQTFRKIILNLIEPLYKDLGIEDKKNEHVVVKQLRTIAINLACRMGSEECLKSTSDKLKYFLAEPTKVNPNTRNSIYCNGLRNANADTFNKVLTDLHQSQDAAERVLLISVLGCSENEELLEKYLNTSLAVNSTEFNYREQERISVLRTVYTNGKNGAKIALNFIDENYEKIDNLFGTFGGNPLSSSLIGISNFVTTKELNATMEAVIEKLTQDVKYLTDNEVYNIRRSVERNLLWNEKNAGKFEDWLKRNASATFTISLVIFTLSLMINMLW</sequence>
<evidence type="ECO:0000259" key="22">
    <source>
        <dbReference type="Pfam" id="PF01433"/>
    </source>
</evidence>
<comment type="subcellular location">
    <subcellularLocation>
        <location evidence="2">Cell membrane</location>
        <topology evidence="2">Lipid-anchor</topology>
        <topology evidence="2">GPI-anchor</topology>
    </subcellularLocation>
</comment>
<keyword evidence="16" id="KW-0449">Lipoprotein</keyword>
<dbReference type="SUPFAM" id="SSF63737">
    <property type="entry name" value="Leukotriene A4 hydrolase N-terminal domain"/>
    <property type="match status" value="1"/>
</dbReference>
<keyword evidence="5" id="KW-1003">Cell membrane</keyword>
<evidence type="ECO:0000256" key="6">
    <source>
        <dbReference type="ARBA" id="ARBA00022622"/>
    </source>
</evidence>
<dbReference type="FunFam" id="1.10.390.10:FF:000013">
    <property type="entry name" value="Aminopeptidase N"/>
    <property type="match status" value="1"/>
</dbReference>
<dbReference type="GO" id="GO:0008270">
    <property type="term" value="F:zinc ion binding"/>
    <property type="evidence" value="ECO:0007669"/>
    <property type="project" value="UniProtKB-UniRule"/>
</dbReference>
<feature type="binding site" evidence="18">
    <location>
        <position position="350"/>
    </location>
    <ligand>
        <name>Zn(2+)</name>
        <dbReference type="ChEBI" id="CHEBI:29105"/>
        <note>catalytic</note>
    </ligand>
</feature>
<keyword evidence="7 20" id="KW-0645">Protease</keyword>
<protein>
    <recommendedName>
        <fullName evidence="20">Aminopeptidase</fullName>
        <ecNumber evidence="20">3.4.11.-</ecNumber>
    </recommendedName>
</protein>
<keyword evidence="9 21" id="KW-0732">Signal</keyword>
<evidence type="ECO:0000256" key="7">
    <source>
        <dbReference type="ARBA" id="ARBA00022670"/>
    </source>
</evidence>
<evidence type="ECO:0000256" key="17">
    <source>
        <dbReference type="PIRSR" id="PIRSR634016-1"/>
    </source>
</evidence>
<evidence type="ECO:0000256" key="3">
    <source>
        <dbReference type="ARBA" id="ARBA00010136"/>
    </source>
</evidence>
<feature type="domain" description="Peptidase M1 membrane alanine aminopeptidase" evidence="22">
    <location>
        <begin position="274"/>
        <end position="499"/>
    </location>
</feature>
<keyword evidence="14" id="KW-1015">Disulfide bond</keyword>
<dbReference type="GO" id="GO:0042277">
    <property type="term" value="F:peptide binding"/>
    <property type="evidence" value="ECO:0007669"/>
    <property type="project" value="TreeGrafter"/>
</dbReference>
<keyword evidence="15" id="KW-0325">Glycoprotein</keyword>
<feature type="active site" description="Proton acceptor" evidence="17">
    <location>
        <position position="347"/>
    </location>
</feature>
<feature type="binding site" evidence="18">
    <location>
        <position position="346"/>
    </location>
    <ligand>
        <name>Zn(2+)</name>
        <dbReference type="ChEBI" id="CHEBI:29105"/>
        <note>catalytic</note>
    </ligand>
</feature>
<dbReference type="PANTHER" id="PTHR11533">
    <property type="entry name" value="PROTEASE M1 ZINC METALLOPROTEASE"/>
    <property type="match status" value="1"/>
</dbReference>
<dbReference type="EC" id="3.4.11.-" evidence="20"/>
<dbReference type="PRINTS" id="PR00756">
    <property type="entry name" value="ALADIPTASE"/>
</dbReference>
<evidence type="ECO:0000256" key="1">
    <source>
        <dbReference type="ARBA" id="ARBA00000098"/>
    </source>
</evidence>
<dbReference type="FunFam" id="2.60.40.1910:FF:000008">
    <property type="entry name" value="Aminopeptidase"/>
    <property type="match status" value="1"/>
</dbReference>
<dbReference type="Pfam" id="PF11838">
    <property type="entry name" value="ERAP1_C"/>
    <property type="match status" value="1"/>
</dbReference>
<evidence type="ECO:0000256" key="12">
    <source>
        <dbReference type="ARBA" id="ARBA00023049"/>
    </source>
</evidence>
<evidence type="ECO:0000256" key="19">
    <source>
        <dbReference type="PIRSR" id="PIRSR634016-4"/>
    </source>
</evidence>
<dbReference type="SUPFAM" id="SSF55486">
    <property type="entry name" value="Metalloproteases ('zincins'), catalytic domain"/>
    <property type="match status" value="1"/>
</dbReference>
<evidence type="ECO:0000256" key="8">
    <source>
        <dbReference type="ARBA" id="ARBA00022723"/>
    </source>
</evidence>
<dbReference type="Gene3D" id="2.60.40.1730">
    <property type="entry name" value="tricorn interacting facor f3 domain"/>
    <property type="match status" value="1"/>
</dbReference>
<dbReference type="Pfam" id="PF01433">
    <property type="entry name" value="Peptidase_M1"/>
    <property type="match status" value="1"/>
</dbReference>
<dbReference type="PANTHER" id="PTHR11533:SF290">
    <property type="entry name" value="AMINOPEPTIDASE"/>
    <property type="match status" value="1"/>
</dbReference>
<comment type="cofactor">
    <cofactor evidence="18 20">
        <name>Zn(2+)</name>
        <dbReference type="ChEBI" id="CHEBI:29105"/>
    </cofactor>
    <text evidence="18 20">Binds 1 zinc ion per subunit.</text>
</comment>
<dbReference type="InterPro" id="IPR034016">
    <property type="entry name" value="M1_APN-typ"/>
</dbReference>
<feature type="domain" description="Aminopeptidase N-like N-terminal" evidence="24">
    <location>
        <begin position="55"/>
        <end position="241"/>
    </location>
</feature>
<keyword evidence="8 18" id="KW-0479">Metal-binding</keyword>
<dbReference type="Gene3D" id="1.25.50.20">
    <property type="match status" value="1"/>
</dbReference>
<dbReference type="InterPro" id="IPR045357">
    <property type="entry name" value="Aminopeptidase_N-like_N"/>
</dbReference>
<comment type="catalytic activity">
    <reaction evidence="1">
        <text>Release of an N-terminal amino acid, Xaa-|-Yaa- from a peptide, amide or arylamide. Xaa is preferably Ala, but may be most amino acids including Pro (slow action). When a terminal hydrophobic residue is followed by a prolyl residue, the two may be released as an intact Xaa-Pro dipeptide.</text>
        <dbReference type="EC" id="3.4.11.2"/>
    </reaction>
</comment>
<dbReference type="InterPro" id="IPR050344">
    <property type="entry name" value="Peptidase_M1_aminopeptidases"/>
</dbReference>
<dbReference type="Gene3D" id="1.10.390.10">
    <property type="entry name" value="Neutral Protease Domain 2"/>
    <property type="match status" value="1"/>
</dbReference>
<keyword evidence="6" id="KW-0336">GPI-anchor</keyword>
<evidence type="ECO:0000256" key="16">
    <source>
        <dbReference type="ARBA" id="ARBA00023288"/>
    </source>
</evidence>
<evidence type="ECO:0000256" key="9">
    <source>
        <dbReference type="ARBA" id="ARBA00022729"/>
    </source>
</evidence>
<evidence type="ECO:0000313" key="25">
    <source>
        <dbReference type="EMBL" id="JAB58584.1"/>
    </source>
</evidence>
<dbReference type="InterPro" id="IPR042097">
    <property type="entry name" value="Aminopeptidase_N-like_N_sf"/>
</dbReference>
<accession>U5EWR8</accession>
<dbReference type="GO" id="GO:0005615">
    <property type="term" value="C:extracellular space"/>
    <property type="evidence" value="ECO:0007669"/>
    <property type="project" value="TreeGrafter"/>
</dbReference>